<dbReference type="Proteomes" id="UP000516437">
    <property type="component" value="Chromosome 4"/>
</dbReference>
<dbReference type="OrthoDB" id="1899182at2759"/>
<evidence type="ECO:0000313" key="2">
    <source>
        <dbReference type="Proteomes" id="UP000516437"/>
    </source>
</evidence>
<keyword evidence="2" id="KW-1185">Reference proteome</keyword>
<proteinExistence type="predicted"/>
<name>A0A6A1VUP3_9ROSI</name>
<dbReference type="AlphaFoldDB" id="A0A6A1VUP3"/>
<organism evidence="1 2">
    <name type="scientific">Morella rubra</name>
    <name type="common">Chinese bayberry</name>
    <dbReference type="NCBI Taxonomy" id="262757"/>
    <lineage>
        <taxon>Eukaryota</taxon>
        <taxon>Viridiplantae</taxon>
        <taxon>Streptophyta</taxon>
        <taxon>Embryophyta</taxon>
        <taxon>Tracheophyta</taxon>
        <taxon>Spermatophyta</taxon>
        <taxon>Magnoliopsida</taxon>
        <taxon>eudicotyledons</taxon>
        <taxon>Gunneridae</taxon>
        <taxon>Pentapetalae</taxon>
        <taxon>rosids</taxon>
        <taxon>fabids</taxon>
        <taxon>Fagales</taxon>
        <taxon>Myricaceae</taxon>
        <taxon>Morella</taxon>
    </lineage>
</organism>
<dbReference type="PANTHER" id="PTHR47590">
    <property type="entry name" value="F-BOX/KELCH-REPEAT PROTEIN SKIP25"/>
    <property type="match status" value="1"/>
</dbReference>
<evidence type="ECO:0000313" key="1">
    <source>
        <dbReference type="EMBL" id="KAB1216425.1"/>
    </source>
</evidence>
<comment type="caution">
    <text evidence="1">The sequence shown here is derived from an EMBL/GenBank/DDBJ whole genome shotgun (WGS) entry which is preliminary data.</text>
</comment>
<dbReference type="InterPro" id="IPR015915">
    <property type="entry name" value="Kelch-typ_b-propeller"/>
</dbReference>
<gene>
    <name evidence="1" type="ORF">CJ030_MR4G020723</name>
</gene>
<reference evidence="1 2" key="1">
    <citation type="journal article" date="2019" name="Plant Biotechnol. J.">
        <title>The red bayberry genome and genetic basis of sex determination.</title>
        <authorList>
            <person name="Jia H.M."/>
            <person name="Jia H.J."/>
            <person name="Cai Q.L."/>
            <person name="Wang Y."/>
            <person name="Zhao H.B."/>
            <person name="Yang W.F."/>
            <person name="Wang G.Y."/>
            <person name="Li Y.H."/>
            <person name="Zhan D.L."/>
            <person name="Shen Y.T."/>
            <person name="Niu Q.F."/>
            <person name="Chang L."/>
            <person name="Qiu J."/>
            <person name="Zhao L."/>
            <person name="Xie H.B."/>
            <person name="Fu W.Y."/>
            <person name="Jin J."/>
            <person name="Li X.W."/>
            <person name="Jiao Y."/>
            <person name="Zhou C.C."/>
            <person name="Tu T."/>
            <person name="Chai C.Y."/>
            <person name="Gao J.L."/>
            <person name="Fan L.J."/>
            <person name="van de Weg E."/>
            <person name="Wang J.Y."/>
            <person name="Gao Z.S."/>
        </authorList>
    </citation>
    <scope>NUCLEOTIDE SEQUENCE [LARGE SCALE GENOMIC DNA]</scope>
    <source>
        <tissue evidence="1">Leaves</tissue>
    </source>
</reference>
<sequence length="126" mass="14526">MGWLWERKSRFRDSRLSREAIDAVVWKGKLFMVNVRGGAAKEGAMYDVEKDAWEEMPECMLAGWRGPVATMDEDVMYALDEVKSALRKYDAKRDSWEEIMESERLRGAQQMTAGLDSVQSVRVRSV</sequence>
<dbReference type="EMBL" id="RXIC02000022">
    <property type="protein sequence ID" value="KAB1216425.1"/>
    <property type="molecule type" value="Genomic_DNA"/>
</dbReference>
<dbReference type="Gene3D" id="2.120.10.80">
    <property type="entry name" value="Kelch-type beta propeller"/>
    <property type="match status" value="1"/>
</dbReference>
<accession>A0A6A1VUP3</accession>
<protein>
    <submittedName>
        <fullName evidence="1">F-box/kelch-repeat protein SKIP25</fullName>
    </submittedName>
</protein>
<dbReference type="SUPFAM" id="SSF117281">
    <property type="entry name" value="Kelch motif"/>
    <property type="match status" value="1"/>
</dbReference>
<dbReference type="PANTHER" id="PTHR47590:SF1">
    <property type="entry name" value="F-BOX_KELCH-REPEAT PROTEIN SKIP25"/>
    <property type="match status" value="1"/>
</dbReference>